<feature type="transmembrane region" description="Helical" evidence="1">
    <location>
        <begin position="28"/>
        <end position="48"/>
    </location>
</feature>
<keyword evidence="1" id="KW-0472">Membrane</keyword>
<keyword evidence="3" id="KW-1185">Reference proteome</keyword>
<name>A0A5N6M990_9ASTR</name>
<gene>
    <name evidence="2" type="ORF">E3N88_32745</name>
</gene>
<accession>A0A5N6M990</accession>
<proteinExistence type="predicted"/>
<evidence type="ECO:0000256" key="1">
    <source>
        <dbReference type="SAM" id="Phobius"/>
    </source>
</evidence>
<keyword evidence="1" id="KW-1133">Transmembrane helix</keyword>
<dbReference type="Proteomes" id="UP000326396">
    <property type="component" value="Linkage Group LG6"/>
</dbReference>
<dbReference type="EMBL" id="SZYD01000016">
    <property type="protein sequence ID" value="KAD3337225.1"/>
    <property type="molecule type" value="Genomic_DNA"/>
</dbReference>
<keyword evidence="1" id="KW-0812">Transmembrane</keyword>
<protein>
    <submittedName>
        <fullName evidence="2">Uncharacterized protein</fullName>
    </submittedName>
</protein>
<comment type="caution">
    <text evidence="2">The sequence shown here is derived from an EMBL/GenBank/DDBJ whole genome shotgun (WGS) entry which is preliminary data.</text>
</comment>
<organism evidence="2 3">
    <name type="scientific">Mikania micrantha</name>
    <name type="common">bitter vine</name>
    <dbReference type="NCBI Taxonomy" id="192012"/>
    <lineage>
        <taxon>Eukaryota</taxon>
        <taxon>Viridiplantae</taxon>
        <taxon>Streptophyta</taxon>
        <taxon>Embryophyta</taxon>
        <taxon>Tracheophyta</taxon>
        <taxon>Spermatophyta</taxon>
        <taxon>Magnoliopsida</taxon>
        <taxon>eudicotyledons</taxon>
        <taxon>Gunneridae</taxon>
        <taxon>Pentapetalae</taxon>
        <taxon>asterids</taxon>
        <taxon>campanulids</taxon>
        <taxon>Asterales</taxon>
        <taxon>Asteraceae</taxon>
        <taxon>Asteroideae</taxon>
        <taxon>Heliantheae alliance</taxon>
        <taxon>Eupatorieae</taxon>
        <taxon>Mikania</taxon>
    </lineage>
</organism>
<reference evidence="2 3" key="1">
    <citation type="submission" date="2019-05" db="EMBL/GenBank/DDBJ databases">
        <title>Mikania micrantha, genome provides insights into the molecular mechanism of rapid growth.</title>
        <authorList>
            <person name="Liu B."/>
        </authorList>
    </citation>
    <scope>NUCLEOTIDE SEQUENCE [LARGE SCALE GENOMIC DNA]</scope>
    <source>
        <strain evidence="2">NLD-2019</strain>
        <tissue evidence="2">Leaf</tissue>
    </source>
</reference>
<dbReference type="AlphaFoldDB" id="A0A5N6M990"/>
<evidence type="ECO:0000313" key="2">
    <source>
        <dbReference type="EMBL" id="KAD3337225.1"/>
    </source>
</evidence>
<sequence>MEIAVTTWEVWFTSTDDGKVQALADSNFMFAFFLNVWLLLEALLRLLYDDGKGVAEALNETVCVDSREFYITIDPLGQGAKCAGHMVKRYILRFFWPSLKR</sequence>
<evidence type="ECO:0000313" key="3">
    <source>
        <dbReference type="Proteomes" id="UP000326396"/>
    </source>
</evidence>